<dbReference type="PANTHER" id="PTHR12411">
    <property type="entry name" value="CYSTEINE PROTEASE FAMILY C1-RELATED"/>
    <property type="match status" value="1"/>
</dbReference>
<dbReference type="InterPro" id="IPR013128">
    <property type="entry name" value="Peptidase_C1A"/>
</dbReference>
<dbReference type="Pfam" id="PF00112">
    <property type="entry name" value="Peptidase_C1"/>
    <property type="match status" value="1"/>
</dbReference>
<sequence length="378" mass="41207">MQPFLSLLLALHVSLSTGNSFQKWTDAHGKVYQSEEERHSRSLIYAKNQLLVEKLSVADPDVVYDISGPFADLETSEFTSKLMSKRTVPQILEELREHSDQQSLPDSFDWEPKGLVAPVRNQKALGSCWAVSTAETVEGQLAKATGKLVPLSPEQLIECDASSDSTCAGGKGCADCGMFGGWPYLAYQFLQKAGGMFSEADWPYFKEGMFPCMPKGYSKALCGNHDDLYCRANSTKGQGPKDLCHATSGFTTPVSGWRSLSRNEEELAAQLIQFGPASVLIVADGLQFYHSGVFTGGLLGCQPDPSEGILGLDHAVLMVGFGKDHALFGHIKPYWRLKNSWGTSWGEQGYFRLERGTGRCGVNLAATVARVETSVVVV</sequence>
<dbReference type="Pfam" id="PF08246">
    <property type="entry name" value="Inhibitor_I29"/>
    <property type="match status" value="1"/>
</dbReference>
<evidence type="ECO:0000313" key="2">
    <source>
        <dbReference type="Proteomes" id="UP001642464"/>
    </source>
</evidence>
<dbReference type="InterPro" id="IPR000169">
    <property type="entry name" value="Pept_cys_AS"/>
</dbReference>
<dbReference type="Gene3D" id="3.90.70.10">
    <property type="entry name" value="Cysteine proteinases"/>
    <property type="match status" value="1"/>
</dbReference>
<name>A0ABP0MWA9_9DINO</name>
<proteinExistence type="predicted"/>
<evidence type="ECO:0000313" key="1">
    <source>
        <dbReference type="EMBL" id="CAK9054309.1"/>
    </source>
</evidence>
<dbReference type="SMART" id="SM00645">
    <property type="entry name" value="Pept_C1"/>
    <property type="match status" value="1"/>
</dbReference>
<dbReference type="Proteomes" id="UP001642464">
    <property type="component" value="Unassembled WGS sequence"/>
</dbReference>
<gene>
    <name evidence="1" type="ORF">SCF082_LOCUS29497</name>
</gene>
<dbReference type="PROSITE" id="PS00639">
    <property type="entry name" value="THIOL_PROTEASE_HIS"/>
    <property type="match status" value="1"/>
</dbReference>
<dbReference type="InterPro" id="IPR013201">
    <property type="entry name" value="Prot_inhib_I29"/>
</dbReference>
<dbReference type="CDD" id="cd02248">
    <property type="entry name" value="Peptidase_C1A"/>
    <property type="match status" value="1"/>
</dbReference>
<dbReference type="SMART" id="SM00848">
    <property type="entry name" value="Inhibitor_I29"/>
    <property type="match status" value="1"/>
</dbReference>
<dbReference type="InterPro" id="IPR025660">
    <property type="entry name" value="Pept_his_AS"/>
</dbReference>
<accession>A0ABP0MWA9</accession>
<dbReference type="InterPro" id="IPR038765">
    <property type="entry name" value="Papain-like_cys_pep_sf"/>
</dbReference>
<reference evidence="1 2" key="1">
    <citation type="submission" date="2024-02" db="EMBL/GenBank/DDBJ databases">
        <authorList>
            <person name="Chen Y."/>
            <person name="Shah S."/>
            <person name="Dougan E. K."/>
            <person name="Thang M."/>
            <person name="Chan C."/>
        </authorList>
    </citation>
    <scope>NUCLEOTIDE SEQUENCE [LARGE SCALE GENOMIC DNA]</scope>
</reference>
<dbReference type="SUPFAM" id="SSF54001">
    <property type="entry name" value="Cysteine proteinases"/>
    <property type="match status" value="1"/>
</dbReference>
<dbReference type="EMBL" id="CAXAMM010023869">
    <property type="protein sequence ID" value="CAK9054309.1"/>
    <property type="molecule type" value="Genomic_DNA"/>
</dbReference>
<dbReference type="PROSITE" id="PS00139">
    <property type="entry name" value="THIOL_PROTEASE_CYS"/>
    <property type="match status" value="1"/>
</dbReference>
<protein>
    <submittedName>
        <fullName evidence="1">Probable cysteine protease RD19B (RD19-like protein 1) (Thiol protease A1494)</fullName>
    </submittedName>
</protein>
<comment type="caution">
    <text evidence="1">The sequence shown here is derived from an EMBL/GenBank/DDBJ whole genome shotgun (WGS) entry which is preliminary data.</text>
</comment>
<dbReference type="PRINTS" id="PR00705">
    <property type="entry name" value="PAPAIN"/>
</dbReference>
<dbReference type="InterPro" id="IPR000668">
    <property type="entry name" value="Peptidase_C1A_C"/>
</dbReference>
<dbReference type="InterPro" id="IPR039417">
    <property type="entry name" value="Peptidase_C1A_papain-like"/>
</dbReference>
<organism evidence="1 2">
    <name type="scientific">Durusdinium trenchii</name>
    <dbReference type="NCBI Taxonomy" id="1381693"/>
    <lineage>
        <taxon>Eukaryota</taxon>
        <taxon>Sar</taxon>
        <taxon>Alveolata</taxon>
        <taxon>Dinophyceae</taxon>
        <taxon>Suessiales</taxon>
        <taxon>Symbiodiniaceae</taxon>
        <taxon>Durusdinium</taxon>
    </lineage>
</organism>
<keyword evidence="2" id="KW-1185">Reference proteome</keyword>